<evidence type="ECO:0000313" key="3">
    <source>
        <dbReference type="Proteomes" id="UP001320148"/>
    </source>
</evidence>
<reference evidence="2 3" key="1">
    <citation type="submission" date="2021-02" db="EMBL/GenBank/DDBJ databases">
        <title>Complete genome of Desulfoluna sp. strain ASN36.</title>
        <authorList>
            <person name="Takahashi A."/>
            <person name="Kojima H."/>
            <person name="Fukui M."/>
        </authorList>
    </citation>
    <scope>NUCLEOTIDE SEQUENCE [LARGE SCALE GENOMIC DNA]</scope>
    <source>
        <strain evidence="2 3">ASN36</strain>
    </source>
</reference>
<gene>
    <name evidence="2" type="ORF">DSLASN_27830</name>
</gene>
<feature type="chain" id="PRO_5047043733" evidence="1">
    <location>
        <begin position="23"/>
        <end position="109"/>
    </location>
</feature>
<evidence type="ECO:0000313" key="2">
    <source>
        <dbReference type="EMBL" id="BCS97151.1"/>
    </source>
</evidence>
<keyword evidence="3" id="KW-1185">Reference proteome</keyword>
<evidence type="ECO:0000256" key="1">
    <source>
        <dbReference type="SAM" id="SignalP"/>
    </source>
</evidence>
<dbReference type="EMBL" id="AP024488">
    <property type="protein sequence ID" value="BCS97151.1"/>
    <property type="molecule type" value="Genomic_DNA"/>
</dbReference>
<accession>A0ABN6F5B0</accession>
<sequence length="109" mass="12086">MKRALILTMSTLLLITAVPVLAADSYAPFNPSIHNAENLPGGILYMETGKVDLLNQDQVVLNDATYPYNRRLGVFSKDGLKIPRNKIKKGQTIDLYANADHEAVYIVIK</sequence>
<organism evidence="2 3">
    <name type="scientific">Desulfoluna limicola</name>
    <dbReference type="NCBI Taxonomy" id="2810562"/>
    <lineage>
        <taxon>Bacteria</taxon>
        <taxon>Pseudomonadati</taxon>
        <taxon>Thermodesulfobacteriota</taxon>
        <taxon>Desulfobacteria</taxon>
        <taxon>Desulfobacterales</taxon>
        <taxon>Desulfolunaceae</taxon>
        <taxon>Desulfoluna</taxon>
    </lineage>
</organism>
<keyword evidence="1" id="KW-0732">Signal</keyword>
<proteinExistence type="predicted"/>
<name>A0ABN6F5B0_9BACT</name>
<protein>
    <submittedName>
        <fullName evidence="2">Uncharacterized protein</fullName>
    </submittedName>
</protein>
<dbReference type="RefSeq" id="WP_236888573.1">
    <property type="nucleotide sequence ID" value="NZ_AP024488.1"/>
</dbReference>
<dbReference type="Proteomes" id="UP001320148">
    <property type="component" value="Chromosome"/>
</dbReference>
<feature type="signal peptide" evidence="1">
    <location>
        <begin position="1"/>
        <end position="22"/>
    </location>
</feature>